<dbReference type="EMBL" id="JDRY01000170">
    <property type="protein sequence ID" value="KGM93308.1"/>
    <property type="molecule type" value="Genomic_DNA"/>
</dbReference>
<dbReference type="AlphaFoldDB" id="A0A0A0HY40"/>
<reference evidence="1 2" key="1">
    <citation type="submission" date="2014-01" db="EMBL/GenBank/DDBJ databases">
        <title>Plasmidome dynamics in the species complex Clostridium novyi sensu lato converts strains of independent lineages into distinctly different pathogens.</title>
        <authorList>
            <person name="Skarin H."/>
            <person name="Segerman B."/>
        </authorList>
    </citation>
    <scope>NUCLEOTIDE SEQUENCE [LARGE SCALE GENOMIC DNA]</scope>
    <source>
        <strain evidence="1 2">DC5</strain>
    </source>
</reference>
<proteinExistence type="predicted"/>
<accession>A0A0A0HY40</accession>
<protein>
    <recommendedName>
        <fullName evidence="3">DUF5659 domain-containing protein</fullName>
    </recommendedName>
</protein>
<dbReference type="Proteomes" id="UP000030014">
    <property type="component" value="Unassembled WGS sequence"/>
</dbReference>
<name>A0A0A0HY40_CLOBO</name>
<organism evidence="1 2">
    <name type="scientific">Clostridium botulinum C/D str. DC5</name>
    <dbReference type="NCBI Taxonomy" id="1443128"/>
    <lineage>
        <taxon>Bacteria</taxon>
        <taxon>Bacillati</taxon>
        <taxon>Bacillota</taxon>
        <taxon>Clostridia</taxon>
        <taxon>Eubacteriales</taxon>
        <taxon>Clostridiaceae</taxon>
        <taxon>Clostridium</taxon>
    </lineage>
</organism>
<evidence type="ECO:0008006" key="3">
    <source>
        <dbReference type="Google" id="ProtNLM"/>
    </source>
</evidence>
<evidence type="ECO:0000313" key="1">
    <source>
        <dbReference type="EMBL" id="KGM93308.1"/>
    </source>
</evidence>
<evidence type="ECO:0000313" key="2">
    <source>
        <dbReference type="Proteomes" id="UP000030014"/>
    </source>
</evidence>
<comment type="caution">
    <text evidence="1">The sequence shown here is derived from an EMBL/GenBank/DDBJ whole genome shotgun (WGS) entry which is preliminary data.</text>
</comment>
<dbReference type="RefSeq" id="WP_039260134.1">
    <property type="nucleotide sequence ID" value="NZ_JDRY01000170.1"/>
</dbReference>
<gene>
    <name evidence="1" type="ORF">Z955_15120</name>
</gene>
<sequence length="60" mass="7417">MHRKYYQCFSYKQKDFLKSKNIDYLIKCRHYETGKRMWIFIFDNDSVLSNALTEWSNTNP</sequence>